<feature type="domain" description="Class II aldolase/adducin N-terminal" evidence="3">
    <location>
        <begin position="12"/>
        <end position="187"/>
    </location>
</feature>
<dbReference type="PANTHER" id="PTHR22789">
    <property type="entry name" value="FUCULOSE PHOSPHATE ALDOLASE"/>
    <property type="match status" value="1"/>
</dbReference>
<dbReference type="SMART" id="SM01007">
    <property type="entry name" value="Aldolase_II"/>
    <property type="match status" value="1"/>
</dbReference>
<dbReference type="GO" id="GO:0016832">
    <property type="term" value="F:aldehyde-lyase activity"/>
    <property type="evidence" value="ECO:0007669"/>
    <property type="project" value="TreeGrafter"/>
</dbReference>
<dbReference type="PANTHER" id="PTHR22789:SF0">
    <property type="entry name" value="3-OXO-TETRONATE 4-PHOSPHATE DECARBOXYLASE-RELATED"/>
    <property type="match status" value="1"/>
</dbReference>
<dbReference type="GO" id="GO:0046872">
    <property type="term" value="F:metal ion binding"/>
    <property type="evidence" value="ECO:0007669"/>
    <property type="project" value="UniProtKB-KW"/>
</dbReference>
<dbReference type="EMBL" id="AUZZ01006460">
    <property type="protein sequence ID" value="EQD46273.1"/>
    <property type="molecule type" value="Genomic_DNA"/>
</dbReference>
<organism evidence="4">
    <name type="scientific">mine drainage metagenome</name>
    <dbReference type="NCBI Taxonomy" id="410659"/>
    <lineage>
        <taxon>unclassified sequences</taxon>
        <taxon>metagenomes</taxon>
        <taxon>ecological metagenomes</taxon>
    </lineage>
</organism>
<gene>
    <name evidence="4" type="ORF">B2A_08950</name>
</gene>
<dbReference type="InterPro" id="IPR001303">
    <property type="entry name" value="Aldolase_II/adducin_N"/>
</dbReference>
<protein>
    <submittedName>
        <fullName evidence="4">L-fuculose phosphate aldolase</fullName>
    </submittedName>
</protein>
<dbReference type="AlphaFoldDB" id="T0ZNM0"/>
<reference evidence="4" key="1">
    <citation type="submission" date="2013-08" db="EMBL/GenBank/DDBJ databases">
        <authorList>
            <person name="Mendez C."/>
            <person name="Richter M."/>
            <person name="Ferrer M."/>
            <person name="Sanchez J."/>
        </authorList>
    </citation>
    <scope>NUCLEOTIDE SEQUENCE</scope>
</reference>
<evidence type="ECO:0000256" key="1">
    <source>
        <dbReference type="ARBA" id="ARBA00022723"/>
    </source>
</evidence>
<dbReference type="GO" id="GO:0019323">
    <property type="term" value="P:pentose catabolic process"/>
    <property type="evidence" value="ECO:0007669"/>
    <property type="project" value="TreeGrafter"/>
</dbReference>
<accession>T0ZNM0</accession>
<dbReference type="GO" id="GO:0005829">
    <property type="term" value="C:cytosol"/>
    <property type="evidence" value="ECO:0007669"/>
    <property type="project" value="TreeGrafter"/>
</dbReference>
<dbReference type="Gene3D" id="3.40.225.10">
    <property type="entry name" value="Class II aldolase/adducin N-terminal domain"/>
    <property type="match status" value="1"/>
</dbReference>
<keyword evidence="2" id="KW-0456">Lyase</keyword>
<comment type="caution">
    <text evidence="4">The sequence shown here is derived from an EMBL/GenBank/DDBJ whole genome shotgun (WGS) entry which is preliminary data.</text>
</comment>
<name>T0ZNM0_9ZZZZ</name>
<evidence type="ECO:0000259" key="3">
    <source>
        <dbReference type="SMART" id="SM01007"/>
    </source>
</evidence>
<keyword evidence="1" id="KW-0479">Metal-binding</keyword>
<dbReference type="InterPro" id="IPR036409">
    <property type="entry name" value="Aldolase_II/adducin_N_sf"/>
</dbReference>
<reference evidence="4" key="2">
    <citation type="journal article" date="2014" name="ISME J.">
        <title>Microbial stratification in low pH oxic and suboxic macroscopic growths along an acid mine drainage.</title>
        <authorList>
            <person name="Mendez-Garcia C."/>
            <person name="Mesa V."/>
            <person name="Sprenger R.R."/>
            <person name="Richter M."/>
            <person name="Diez M.S."/>
            <person name="Solano J."/>
            <person name="Bargiela R."/>
            <person name="Golyshina O.V."/>
            <person name="Manteca A."/>
            <person name="Ramos J.L."/>
            <person name="Gallego J.R."/>
            <person name="Llorente I."/>
            <person name="Martins Dos Santos V.A."/>
            <person name="Jensen O.N."/>
            <person name="Pelaez A.I."/>
            <person name="Sanchez J."/>
            <person name="Ferrer M."/>
        </authorList>
    </citation>
    <scope>NUCLEOTIDE SEQUENCE</scope>
</reference>
<sequence length="232" mass="25273">MSEADADEVLRRALIGGCRELSRLGLSHGTSGNLGVRRDSRSFFISPTGRRYESLEPHDVPLMSLDGLWHGRCRPSSEWRFHRDIFAARPEVGAIVHAHPRHATALACTGRGIPAFHYMVAVAGGEDIRCAPYHTFGSQALSDAVLAALRDRTACLLAHHGLIALGTDLDAALRLAGEVENLAAQYCTALAIGAVEVLDACEMTRVIEKFRTYGRQDAIDPDLRQGGERLPH</sequence>
<evidence type="ECO:0000313" key="4">
    <source>
        <dbReference type="EMBL" id="EQD46273.1"/>
    </source>
</evidence>
<dbReference type="InterPro" id="IPR050197">
    <property type="entry name" value="Aldolase_class_II_sugar_metab"/>
</dbReference>
<dbReference type="SUPFAM" id="SSF53639">
    <property type="entry name" value="AraD/HMP-PK domain-like"/>
    <property type="match status" value="1"/>
</dbReference>
<evidence type="ECO:0000256" key="2">
    <source>
        <dbReference type="ARBA" id="ARBA00023239"/>
    </source>
</evidence>
<proteinExistence type="predicted"/>
<dbReference type="Pfam" id="PF00596">
    <property type="entry name" value="Aldolase_II"/>
    <property type="match status" value="1"/>
</dbReference>